<evidence type="ECO:0000313" key="3">
    <source>
        <dbReference type="Proteomes" id="UP000078503"/>
    </source>
</evidence>
<keyword evidence="1" id="KW-0472">Membrane</keyword>
<accession>A0A178KM50</accession>
<dbReference type="OrthoDB" id="8481133at2"/>
<dbReference type="Proteomes" id="UP000078503">
    <property type="component" value="Unassembled WGS sequence"/>
</dbReference>
<reference evidence="2 3" key="1">
    <citation type="submission" date="2016-03" db="EMBL/GenBank/DDBJ databases">
        <title>Photobacterium proteolyticum sp. nov. a protease producing bacterium isolated from ocean sediments of Laizhou Bay.</title>
        <authorList>
            <person name="Li Y."/>
        </authorList>
    </citation>
    <scope>NUCLEOTIDE SEQUENCE [LARGE SCALE GENOMIC DNA]</scope>
    <source>
        <strain evidence="2 3">R-40508</strain>
    </source>
</reference>
<keyword evidence="3" id="KW-1185">Reference proteome</keyword>
<comment type="caution">
    <text evidence="2">The sequence shown here is derived from an EMBL/GenBank/DDBJ whole genome shotgun (WGS) entry which is preliminary data.</text>
</comment>
<dbReference type="Pfam" id="PF11391">
    <property type="entry name" value="DUF2798"/>
    <property type="match status" value="1"/>
</dbReference>
<proteinExistence type="predicted"/>
<name>A0A178KM50_9GAMM</name>
<dbReference type="RefSeq" id="WP_068329030.1">
    <property type="nucleotide sequence ID" value="NZ_LVHF01000012.1"/>
</dbReference>
<keyword evidence="1" id="KW-1133">Transmembrane helix</keyword>
<gene>
    <name evidence="2" type="ORF">A3K86_05885</name>
</gene>
<dbReference type="InterPro" id="IPR021529">
    <property type="entry name" value="DUF2798"/>
</dbReference>
<keyword evidence="1" id="KW-0812">Transmembrane</keyword>
<protein>
    <submittedName>
        <fullName evidence="2">MFS transporter permease</fullName>
    </submittedName>
</protein>
<dbReference type="EMBL" id="LVHF01000012">
    <property type="protein sequence ID" value="OAN18419.1"/>
    <property type="molecule type" value="Genomic_DNA"/>
</dbReference>
<sequence>MSRKQQWLTSILSSLTMASMMSGLLSGYKLGFSDAWPAVWGQSFMIGWPCALILNLTVLPQVRAFCAWVCRPKPCDTNQYNLD</sequence>
<evidence type="ECO:0000256" key="1">
    <source>
        <dbReference type="SAM" id="Phobius"/>
    </source>
</evidence>
<dbReference type="AlphaFoldDB" id="A0A178KM50"/>
<feature type="transmembrane region" description="Helical" evidence="1">
    <location>
        <begin position="37"/>
        <end position="58"/>
    </location>
</feature>
<organism evidence="2 3">
    <name type="scientific">Photobacterium jeanii</name>
    <dbReference type="NCBI Taxonomy" id="858640"/>
    <lineage>
        <taxon>Bacteria</taxon>
        <taxon>Pseudomonadati</taxon>
        <taxon>Pseudomonadota</taxon>
        <taxon>Gammaproteobacteria</taxon>
        <taxon>Vibrionales</taxon>
        <taxon>Vibrionaceae</taxon>
        <taxon>Photobacterium</taxon>
    </lineage>
</organism>
<evidence type="ECO:0000313" key="2">
    <source>
        <dbReference type="EMBL" id="OAN18419.1"/>
    </source>
</evidence>